<dbReference type="Proteomes" id="UP001159042">
    <property type="component" value="Unassembled WGS sequence"/>
</dbReference>
<accession>A0AAV8W666</accession>
<proteinExistence type="predicted"/>
<dbReference type="EMBL" id="JANEYG010000008">
    <property type="protein sequence ID" value="KAJ8921839.1"/>
    <property type="molecule type" value="Genomic_DNA"/>
</dbReference>
<organism evidence="1 2">
    <name type="scientific">Exocentrus adspersus</name>
    <dbReference type="NCBI Taxonomy" id="1586481"/>
    <lineage>
        <taxon>Eukaryota</taxon>
        <taxon>Metazoa</taxon>
        <taxon>Ecdysozoa</taxon>
        <taxon>Arthropoda</taxon>
        <taxon>Hexapoda</taxon>
        <taxon>Insecta</taxon>
        <taxon>Pterygota</taxon>
        <taxon>Neoptera</taxon>
        <taxon>Endopterygota</taxon>
        <taxon>Coleoptera</taxon>
        <taxon>Polyphaga</taxon>
        <taxon>Cucujiformia</taxon>
        <taxon>Chrysomeloidea</taxon>
        <taxon>Cerambycidae</taxon>
        <taxon>Lamiinae</taxon>
        <taxon>Acanthocinini</taxon>
        <taxon>Exocentrus</taxon>
    </lineage>
</organism>
<name>A0AAV8W666_9CUCU</name>
<sequence>MEAEQSELDILYSPSKWSKRLSGDEIVLKHVEVGLKNAREVQNQVPCNLNIPYGSGTREVYDIFGTDLPGEAPVFIHFHGGYWKEEIITHTSHSFIAKQLYKNKIKSIFVGYELLPKVSVEEINNNATKAVVKCLDYAKSQGSRALYLSGHSVGAQIVARLF</sequence>
<evidence type="ECO:0008006" key="3">
    <source>
        <dbReference type="Google" id="ProtNLM"/>
    </source>
</evidence>
<keyword evidence="2" id="KW-1185">Reference proteome</keyword>
<evidence type="ECO:0000313" key="2">
    <source>
        <dbReference type="Proteomes" id="UP001159042"/>
    </source>
</evidence>
<dbReference type="SUPFAM" id="SSF53474">
    <property type="entry name" value="alpha/beta-Hydrolases"/>
    <property type="match status" value="1"/>
</dbReference>
<dbReference type="AlphaFoldDB" id="A0AAV8W666"/>
<protein>
    <recommendedName>
        <fullName evidence="3">Kynurenine formamidase</fullName>
    </recommendedName>
</protein>
<dbReference type="InterPro" id="IPR029058">
    <property type="entry name" value="AB_hydrolase_fold"/>
</dbReference>
<dbReference type="Gene3D" id="3.40.50.1820">
    <property type="entry name" value="alpha/beta hydrolase"/>
    <property type="match status" value="1"/>
</dbReference>
<gene>
    <name evidence="1" type="ORF">NQ315_008471</name>
</gene>
<evidence type="ECO:0000313" key="1">
    <source>
        <dbReference type="EMBL" id="KAJ8921839.1"/>
    </source>
</evidence>
<comment type="caution">
    <text evidence="1">The sequence shown here is derived from an EMBL/GenBank/DDBJ whole genome shotgun (WGS) entry which is preliminary data.</text>
</comment>
<reference evidence="1 2" key="1">
    <citation type="journal article" date="2023" name="Insect Mol. Biol.">
        <title>Genome sequencing provides insights into the evolution of gene families encoding plant cell wall-degrading enzymes in longhorned beetles.</title>
        <authorList>
            <person name="Shin N.R."/>
            <person name="Okamura Y."/>
            <person name="Kirsch R."/>
            <person name="Pauchet Y."/>
        </authorList>
    </citation>
    <scope>NUCLEOTIDE SEQUENCE [LARGE SCALE GENOMIC DNA]</scope>
    <source>
        <strain evidence="1">EAD_L_NR</strain>
    </source>
</reference>